<proteinExistence type="predicted"/>
<comment type="caution">
    <text evidence="1">The sequence shown here is derived from an EMBL/GenBank/DDBJ whole genome shotgun (WGS) entry which is preliminary data.</text>
</comment>
<reference evidence="1 2" key="1">
    <citation type="journal article" date="2018" name="Mol. Plant">
        <title>The genome of Artemisia annua provides insight into the evolution of Asteraceae family and artemisinin biosynthesis.</title>
        <authorList>
            <person name="Shen Q."/>
            <person name="Zhang L."/>
            <person name="Liao Z."/>
            <person name="Wang S."/>
            <person name="Yan T."/>
            <person name="Shi P."/>
            <person name="Liu M."/>
            <person name="Fu X."/>
            <person name="Pan Q."/>
            <person name="Wang Y."/>
            <person name="Lv Z."/>
            <person name="Lu X."/>
            <person name="Zhang F."/>
            <person name="Jiang W."/>
            <person name="Ma Y."/>
            <person name="Chen M."/>
            <person name="Hao X."/>
            <person name="Li L."/>
            <person name="Tang Y."/>
            <person name="Lv G."/>
            <person name="Zhou Y."/>
            <person name="Sun X."/>
            <person name="Brodelius P.E."/>
            <person name="Rose J.K.C."/>
            <person name="Tang K."/>
        </authorList>
    </citation>
    <scope>NUCLEOTIDE SEQUENCE [LARGE SCALE GENOMIC DNA]</scope>
    <source>
        <strain evidence="2">cv. Huhao1</strain>
        <tissue evidence="1">Leaf</tissue>
    </source>
</reference>
<sequence length="172" mass="19699">MQTPNALPPFLVKTYDMVDGQELPFIPDDDVDMVPNHLVWDASDIESFLLENSNLVDEMDEYITGLDMEAFIGPYMVPSDFESFLFNDPFEEWNSNLLVEIDKYFAGLEPICDQLLQPNSEVDTIGQDMDSVPRVDDYLMQESEDKPLENASPTDQVQQLTQQMRLAPFFAD</sequence>
<organism evidence="1 2">
    <name type="scientific">Artemisia annua</name>
    <name type="common">Sweet wormwood</name>
    <dbReference type="NCBI Taxonomy" id="35608"/>
    <lineage>
        <taxon>Eukaryota</taxon>
        <taxon>Viridiplantae</taxon>
        <taxon>Streptophyta</taxon>
        <taxon>Embryophyta</taxon>
        <taxon>Tracheophyta</taxon>
        <taxon>Spermatophyta</taxon>
        <taxon>Magnoliopsida</taxon>
        <taxon>eudicotyledons</taxon>
        <taxon>Gunneridae</taxon>
        <taxon>Pentapetalae</taxon>
        <taxon>asterids</taxon>
        <taxon>campanulids</taxon>
        <taxon>Asterales</taxon>
        <taxon>Asteraceae</taxon>
        <taxon>Asteroideae</taxon>
        <taxon>Anthemideae</taxon>
        <taxon>Artemisiinae</taxon>
        <taxon>Artemisia</taxon>
    </lineage>
</organism>
<evidence type="ECO:0000313" key="2">
    <source>
        <dbReference type="Proteomes" id="UP000245207"/>
    </source>
</evidence>
<accession>A0A2U1M1I5</accession>
<keyword evidence="2" id="KW-1185">Reference proteome</keyword>
<evidence type="ECO:0000313" key="1">
    <source>
        <dbReference type="EMBL" id="PWA55091.1"/>
    </source>
</evidence>
<protein>
    <submittedName>
        <fullName evidence="1">Heat shock factor (HSF)-type, DNA-binding</fullName>
    </submittedName>
</protein>
<dbReference type="EMBL" id="PKPP01006866">
    <property type="protein sequence ID" value="PWA55091.1"/>
    <property type="molecule type" value="Genomic_DNA"/>
</dbReference>
<dbReference type="Proteomes" id="UP000245207">
    <property type="component" value="Unassembled WGS sequence"/>
</dbReference>
<name>A0A2U1M1I5_ARTAN</name>
<gene>
    <name evidence="1" type="ORF">CTI12_AA436640</name>
</gene>
<dbReference type="GO" id="GO:0003677">
    <property type="term" value="F:DNA binding"/>
    <property type="evidence" value="ECO:0007669"/>
    <property type="project" value="UniProtKB-KW"/>
</dbReference>
<dbReference type="AlphaFoldDB" id="A0A2U1M1I5"/>
<dbReference type="OrthoDB" id="60033at2759"/>
<keyword evidence="1" id="KW-0346">Stress response</keyword>
<keyword evidence="1" id="KW-0238">DNA-binding</keyword>